<gene>
    <name evidence="1" type="ORF">N4R40_04830</name>
</gene>
<accession>A0ABT2PCD2</accession>
<organism evidence="1 2">
    <name type="scientific">Microbacterium memoriense</name>
    <dbReference type="NCBI Taxonomy" id="2978350"/>
    <lineage>
        <taxon>Bacteria</taxon>
        <taxon>Bacillati</taxon>
        <taxon>Actinomycetota</taxon>
        <taxon>Actinomycetes</taxon>
        <taxon>Micrococcales</taxon>
        <taxon>Microbacteriaceae</taxon>
        <taxon>Microbacterium</taxon>
    </lineage>
</organism>
<proteinExistence type="predicted"/>
<name>A0ABT2PCD2_9MICO</name>
<dbReference type="RefSeq" id="WP_261606242.1">
    <property type="nucleotide sequence ID" value="NZ_JAODOR010000005.1"/>
</dbReference>
<reference evidence="1 2" key="1">
    <citation type="journal article" date="2024" name="Int. J. Syst. Evol. Microbiol.">
        <title>Microbacterium memoriense sp. nov., a member of the Actinomycetota from marine beach sediment of the north coast of Portugal.</title>
        <authorList>
            <person name="Santos J.D.N.D."/>
            <person name="Klimek D."/>
            <person name="Calusinska M."/>
            <person name="Lobo-da-Cunha A."/>
            <person name="Catita J."/>
            <person name="Goncalves H."/>
            <person name="Gonzalez I."/>
            <person name="Lage O.M."/>
        </authorList>
    </citation>
    <scope>NUCLEOTIDE SEQUENCE [LARGE SCALE GENOMIC DNA]</scope>
    <source>
        <strain evidence="1 2">PMIC_1C1B</strain>
    </source>
</reference>
<dbReference type="EMBL" id="JAODOR010000005">
    <property type="protein sequence ID" value="MCT9001688.1"/>
    <property type="molecule type" value="Genomic_DNA"/>
</dbReference>
<comment type="caution">
    <text evidence="1">The sequence shown here is derived from an EMBL/GenBank/DDBJ whole genome shotgun (WGS) entry which is preliminary data.</text>
</comment>
<dbReference type="Proteomes" id="UP001300496">
    <property type="component" value="Unassembled WGS sequence"/>
</dbReference>
<protein>
    <submittedName>
        <fullName evidence="1">Uncharacterized protein</fullName>
    </submittedName>
</protein>
<keyword evidence="2" id="KW-1185">Reference proteome</keyword>
<sequence>MSALERLVALLENPQLFAILANAVDDYRATLLDHRDTFADGPEADYFSRSVDQIEELRAALWE</sequence>
<evidence type="ECO:0000313" key="2">
    <source>
        <dbReference type="Proteomes" id="UP001300496"/>
    </source>
</evidence>
<evidence type="ECO:0000313" key="1">
    <source>
        <dbReference type="EMBL" id="MCT9001688.1"/>
    </source>
</evidence>